<evidence type="ECO:0000313" key="3">
    <source>
        <dbReference type="WBParaSite" id="Hba_12955"/>
    </source>
</evidence>
<name>A0A1I7X655_HETBA</name>
<dbReference type="Gene3D" id="1.10.10.10">
    <property type="entry name" value="Winged helix-like DNA-binding domain superfamily/Winged helix DNA-binding domain"/>
    <property type="match status" value="1"/>
</dbReference>
<evidence type="ECO:0000313" key="2">
    <source>
        <dbReference type="Proteomes" id="UP000095283"/>
    </source>
</evidence>
<dbReference type="WBParaSite" id="Hba_12955">
    <property type="protein sequence ID" value="Hba_12955"/>
    <property type="gene ID" value="Hba_12955"/>
</dbReference>
<feature type="domain" description="Transposable element Tc3 transposase-like DNA-binding HTH" evidence="1">
    <location>
        <begin position="7"/>
        <end position="41"/>
    </location>
</feature>
<accession>A0A1I7X655</accession>
<reference evidence="3" key="1">
    <citation type="submission" date="2016-11" db="UniProtKB">
        <authorList>
            <consortium name="WormBaseParasite"/>
        </authorList>
    </citation>
    <scope>IDENTIFICATION</scope>
</reference>
<dbReference type="InterPro" id="IPR048703">
    <property type="entry name" value="Tnp_Tc3-like_HTH"/>
</dbReference>
<keyword evidence="2" id="KW-1185">Reference proteome</keyword>
<dbReference type="AlphaFoldDB" id="A0A1I7X655"/>
<dbReference type="Pfam" id="PF21517">
    <property type="entry name" value="HTH_Tnp_Tc3_2_like"/>
    <property type="match status" value="1"/>
</dbReference>
<sequence length="66" mass="7547">MTVKKGKILRTTSNSTISINKICTTCGTNNSESTVWRILDKRPNIVRSRMKKCPQLTQEYNGERLC</sequence>
<proteinExistence type="predicted"/>
<organism evidence="2 3">
    <name type="scientific">Heterorhabditis bacteriophora</name>
    <name type="common">Entomopathogenic nematode worm</name>
    <dbReference type="NCBI Taxonomy" id="37862"/>
    <lineage>
        <taxon>Eukaryota</taxon>
        <taxon>Metazoa</taxon>
        <taxon>Ecdysozoa</taxon>
        <taxon>Nematoda</taxon>
        <taxon>Chromadorea</taxon>
        <taxon>Rhabditida</taxon>
        <taxon>Rhabditina</taxon>
        <taxon>Rhabditomorpha</taxon>
        <taxon>Strongyloidea</taxon>
        <taxon>Heterorhabditidae</taxon>
        <taxon>Heterorhabditis</taxon>
    </lineage>
</organism>
<evidence type="ECO:0000259" key="1">
    <source>
        <dbReference type="Pfam" id="PF21517"/>
    </source>
</evidence>
<protein>
    <submittedName>
        <fullName evidence="3">GATA-type domain-containing protein</fullName>
    </submittedName>
</protein>
<dbReference type="Proteomes" id="UP000095283">
    <property type="component" value="Unplaced"/>
</dbReference>
<dbReference type="InterPro" id="IPR036388">
    <property type="entry name" value="WH-like_DNA-bd_sf"/>
</dbReference>